<evidence type="ECO:0000256" key="1">
    <source>
        <dbReference type="SAM" id="MobiDB-lite"/>
    </source>
</evidence>
<feature type="compositionally biased region" description="Polar residues" evidence="1">
    <location>
        <begin position="121"/>
        <end position="142"/>
    </location>
</feature>
<reference evidence="2 3" key="1">
    <citation type="submission" date="2018-10" db="EMBL/GenBank/DDBJ databases">
        <title>Genomic Encyclopedia of Archaeal and Bacterial Type Strains, Phase II (KMG-II): from individual species to whole genera.</title>
        <authorList>
            <person name="Goeker M."/>
        </authorList>
    </citation>
    <scope>NUCLEOTIDE SEQUENCE [LARGE SCALE GENOMIC DNA]</scope>
    <source>
        <strain evidence="2 3">DSM 18602</strain>
    </source>
</reference>
<protein>
    <submittedName>
        <fullName evidence="2">Uncharacterized protein</fullName>
    </submittedName>
</protein>
<dbReference type="EMBL" id="RBKU01000001">
    <property type="protein sequence ID" value="RKR84885.1"/>
    <property type="molecule type" value="Genomic_DNA"/>
</dbReference>
<evidence type="ECO:0000313" key="2">
    <source>
        <dbReference type="EMBL" id="RKR84885.1"/>
    </source>
</evidence>
<dbReference type="OrthoDB" id="1442826at2"/>
<dbReference type="RefSeq" id="WP_121200821.1">
    <property type="nucleotide sequence ID" value="NZ_RBKU01000001.1"/>
</dbReference>
<feature type="region of interest" description="Disordered" evidence="1">
    <location>
        <begin position="121"/>
        <end position="151"/>
    </location>
</feature>
<organism evidence="2 3">
    <name type="scientific">Mucilaginibacter gracilis</name>
    <dbReference type="NCBI Taxonomy" id="423350"/>
    <lineage>
        <taxon>Bacteria</taxon>
        <taxon>Pseudomonadati</taxon>
        <taxon>Bacteroidota</taxon>
        <taxon>Sphingobacteriia</taxon>
        <taxon>Sphingobacteriales</taxon>
        <taxon>Sphingobacteriaceae</taxon>
        <taxon>Mucilaginibacter</taxon>
    </lineage>
</organism>
<proteinExistence type="predicted"/>
<evidence type="ECO:0000313" key="3">
    <source>
        <dbReference type="Proteomes" id="UP000268007"/>
    </source>
</evidence>
<keyword evidence="3" id="KW-1185">Reference proteome</keyword>
<gene>
    <name evidence="2" type="ORF">BDD43_5138</name>
</gene>
<dbReference type="Proteomes" id="UP000268007">
    <property type="component" value="Unassembled WGS sequence"/>
</dbReference>
<name>A0A495J7B3_9SPHI</name>
<accession>A0A495J7B3</accession>
<comment type="caution">
    <text evidence="2">The sequence shown here is derived from an EMBL/GenBank/DDBJ whole genome shotgun (WGS) entry which is preliminary data.</text>
</comment>
<dbReference type="AlphaFoldDB" id="A0A495J7B3"/>
<sequence length="243" mass="28292">MKTPLSNFIPINRKLFKHEFWAEKRQYSKFEAWLDLITSARFDNTEGRVLIGSNIVRWNRGELPASIRFLMERWGWTKNKVESFLKLLKSEQMITTRTAPNTTQTIITICNYESYNTINKTASQQTGHQPDTDPTTAGQQPDETNKANKQKIDKQRTIYRAFAHLVLFTDEYDKLIDAGYTVNHINKILDEVENYKNNKKYTSLYLTAKKWLERENLNQTNAAAGAGKIVQITNAFQQALQYR</sequence>